<dbReference type="Pfam" id="PF07707">
    <property type="entry name" value="BACK"/>
    <property type="match status" value="1"/>
</dbReference>
<dbReference type="PANTHER" id="PTHR45632:SF3">
    <property type="entry name" value="KELCH-LIKE PROTEIN 32"/>
    <property type="match status" value="1"/>
</dbReference>
<keyword evidence="3" id="KW-0472">Membrane</keyword>
<gene>
    <name evidence="5" type="ORF">CAPTEDRAFT_3638</name>
</gene>
<evidence type="ECO:0000313" key="6">
    <source>
        <dbReference type="EnsemblMetazoa" id="CapteP3638"/>
    </source>
</evidence>
<dbReference type="PIRSF" id="PIRSF037037">
    <property type="entry name" value="Kelch-like_protein_gigaxonin"/>
    <property type="match status" value="1"/>
</dbReference>
<dbReference type="SMART" id="SM00225">
    <property type="entry name" value="BTB"/>
    <property type="match status" value="1"/>
</dbReference>
<evidence type="ECO:0000313" key="5">
    <source>
        <dbReference type="EMBL" id="ELT91551.1"/>
    </source>
</evidence>
<dbReference type="EMBL" id="KB310448">
    <property type="protein sequence ID" value="ELT91551.1"/>
    <property type="molecule type" value="Genomic_DNA"/>
</dbReference>
<reference evidence="5 7" key="2">
    <citation type="journal article" date="2013" name="Nature">
        <title>Insights into bilaterian evolution from three spiralian genomes.</title>
        <authorList>
            <person name="Simakov O."/>
            <person name="Marletaz F."/>
            <person name="Cho S.J."/>
            <person name="Edsinger-Gonzales E."/>
            <person name="Havlak P."/>
            <person name="Hellsten U."/>
            <person name="Kuo D.H."/>
            <person name="Larsson T."/>
            <person name="Lv J."/>
            <person name="Arendt D."/>
            <person name="Savage R."/>
            <person name="Osoegawa K."/>
            <person name="de Jong P."/>
            <person name="Grimwood J."/>
            <person name="Chapman J.A."/>
            <person name="Shapiro H."/>
            <person name="Aerts A."/>
            <person name="Otillar R.P."/>
            <person name="Terry A.Y."/>
            <person name="Boore J.L."/>
            <person name="Grigoriev I.V."/>
            <person name="Lindberg D.R."/>
            <person name="Seaver E.C."/>
            <person name="Weisblat D.A."/>
            <person name="Putnam N.H."/>
            <person name="Rokhsar D.S."/>
        </authorList>
    </citation>
    <scope>NUCLEOTIDE SEQUENCE</scope>
    <source>
        <strain evidence="5 7">I ESC-2004</strain>
    </source>
</reference>
<dbReference type="Pfam" id="PF01344">
    <property type="entry name" value="Kelch_1"/>
    <property type="match status" value="3"/>
</dbReference>
<dbReference type="InterPro" id="IPR015915">
    <property type="entry name" value="Kelch-typ_b-propeller"/>
</dbReference>
<evidence type="ECO:0000256" key="3">
    <source>
        <dbReference type="SAM" id="Phobius"/>
    </source>
</evidence>
<proteinExistence type="predicted"/>
<dbReference type="OMA" id="ERRYKPG"/>
<dbReference type="Gene3D" id="1.25.40.420">
    <property type="match status" value="1"/>
</dbReference>
<dbReference type="AlphaFoldDB" id="R7TJ24"/>
<dbReference type="Pfam" id="PF00651">
    <property type="entry name" value="BTB"/>
    <property type="match status" value="1"/>
</dbReference>
<dbReference type="PANTHER" id="PTHR45632">
    <property type="entry name" value="LD33804P"/>
    <property type="match status" value="1"/>
</dbReference>
<dbReference type="Gene3D" id="3.30.710.10">
    <property type="entry name" value="Potassium Channel Kv1.1, Chain A"/>
    <property type="match status" value="1"/>
</dbReference>
<dbReference type="SUPFAM" id="SSF54695">
    <property type="entry name" value="POZ domain"/>
    <property type="match status" value="1"/>
</dbReference>
<name>R7TJ24_CAPTE</name>
<dbReference type="HOGENOM" id="CLU_450047_0_0_1"/>
<dbReference type="InterPro" id="IPR011333">
    <property type="entry name" value="SKP1/BTB/POZ_sf"/>
</dbReference>
<dbReference type="Gene3D" id="2.120.10.80">
    <property type="entry name" value="Kelch-type beta propeller"/>
    <property type="match status" value="1"/>
</dbReference>
<dbReference type="EnsemblMetazoa" id="CapteT3638">
    <property type="protein sequence ID" value="CapteP3638"/>
    <property type="gene ID" value="CapteG3638"/>
</dbReference>
<feature type="domain" description="BTB" evidence="4">
    <location>
        <begin position="43"/>
        <end position="110"/>
    </location>
</feature>
<dbReference type="SMART" id="SM00612">
    <property type="entry name" value="Kelch"/>
    <property type="match status" value="4"/>
</dbReference>
<dbReference type="InterPro" id="IPR000210">
    <property type="entry name" value="BTB/POZ_dom"/>
</dbReference>
<reference evidence="6" key="3">
    <citation type="submission" date="2015-06" db="UniProtKB">
        <authorList>
            <consortium name="EnsemblMetazoa"/>
        </authorList>
    </citation>
    <scope>IDENTIFICATION</scope>
</reference>
<dbReference type="InterPro" id="IPR017096">
    <property type="entry name" value="BTB-kelch_protein"/>
</dbReference>
<dbReference type="SUPFAM" id="SSF117281">
    <property type="entry name" value="Kelch motif"/>
    <property type="match status" value="1"/>
</dbReference>
<dbReference type="OrthoDB" id="45365at2759"/>
<keyword evidence="2" id="KW-0677">Repeat</keyword>
<reference evidence="7" key="1">
    <citation type="submission" date="2012-12" db="EMBL/GenBank/DDBJ databases">
        <authorList>
            <person name="Hellsten U."/>
            <person name="Grimwood J."/>
            <person name="Chapman J.A."/>
            <person name="Shapiro H."/>
            <person name="Aerts A."/>
            <person name="Otillar R.P."/>
            <person name="Terry A.Y."/>
            <person name="Boore J.L."/>
            <person name="Simakov O."/>
            <person name="Marletaz F."/>
            <person name="Cho S.-J."/>
            <person name="Edsinger-Gonzales E."/>
            <person name="Havlak P."/>
            <person name="Kuo D.-H."/>
            <person name="Larsson T."/>
            <person name="Lv J."/>
            <person name="Arendt D."/>
            <person name="Savage R."/>
            <person name="Osoegawa K."/>
            <person name="de Jong P."/>
            <person name="Lindberg D.R."/>
            <person name="Seaver E.C."/>
            <person name="Weisblat D.A."/>
            <person name="Putnam N.H."/>
            <person name="Grigoriev I.V."/>
            <person name="Rokhsar D.S."/>
        </authorList>
    </citation>
    <scope>NUCLEOTIDE SEQUENCE</scope>
    <source>
        <strain evidence="7">I ESC-2004</strain>
    </source>
</reference>
<sequence>MVAAPTEEEEENTNCEDFLFIEASHALQVLSGLNELRQGSLFCDLTLCIERKKFPCHKIVLASFSPYFKGMFSSDLAESKQDAVILNGVEADMIELLINYAYTSEICVTKSNVQSLLSAANLLEILPVRDACCRFMERHMDESNCLGIHCFAETHACIDLQQKAKLFTLRHFADVCQQDEFVNLSQAKLTELISEDALCVENEEVVFNSVCRWLEHDPSCRIERFPQVMEHVRLSLLSPYFLHDCVDDHPVIGKLAKCQELIKEANTYHLLKDRRHELRTPRSRPRLSTGTMEVIIAVGGEDDKVVLRSVESFDPITKHWKTLACLPFAVSKHGLVVNASRSMWRYDPCFDCWQEMASMILPRSELGLAMLDGFIFAVGGWEGSSRLDSIERYDPTTNHWSMVAPMKMAVTSPAVVAHEGLLYVTGGAVLEDGDGIDLVQCFNPRNNHWMELPRMKIARSGSAACALNSVIYVIGEMGCLVLLIHKIYDYLMAF</sequence>
<dbReference type="EMBL" id="AMQN01013747">
    <property type="status" value="NOT_ANNOTATED_CDS"/>
    <property type="molecule type" value="Genomic_DNA"/>
</dbReference>
<dbReference type="FunFam" id="3.30.710.10:FF:000001">
    <property type="entry name" value="Kelch-like family member 20"/>
    <property type="match status" value="1"/>
</dbReference>
<dbReference type="SMART" id="SM00875">
    <property type="entry name" value="BACK"/>
    <property type="match status" value="1"/>
</dbReference>
<protein>
    <recommendedName>
        <fullName evidence="4">BTB domain-containing protein</fullName>
    </recommendedName>
</protein>
<dbReference type="FunFam" id="1.25.40.420:FF:000001">
    <property type="entry name" value="Kelch-like family member 12"/>
    <property type="match status" value="1"/>
</dbReference>
<dbReference type="PROSITE" id="PS50097">
    <property type="entry name" value="BTB"/>
    <property type="match status" value="1"/>
</dbReference>
<evidence type="ECO:0000256" key="1">
    <source>
        <dbReference type="ARBA" id="ARBA00022441"/>
    </source>
</evidence>
<keyword evidence="3" id="KW-1133">Transmembrane helix</keyword>
<keyword evidence="1" id="KW-0880">Kelch repeat</keyword>
<evidence type="ECO:0000313" key="7">
    <source>
        <dbReference type="Proteomes" id="UP000014760"/>
    </source>
</evidence>
<dbReference type="InterPro" id="IPR006652">
    <property type="entry name" value="Kelch_1"/>
</dbReference>
<feature type="transmembrane region" description="Helical" evidence="3">
    <location>
        <begin position="469"/>
        <end position="488"/>
    </location>
</feature>
<accession>R7TJ24</accession>
<dbReference type="Proteomes" id="UP000014760">
    <property type="component" value="Unassembled WGS sequence"/>
</dbReference>
<evidence type="ECO:0000259" key="4">
    <source>
        <dbReference type="PROSITE" id="PS50097"/>
    </source>
</evidence>
<organism evidence="5">
    <name type="scientific">Capitella teleta</name>
    <name type="common">Polychaete worm</name>
    <dbReference type="NCBI Taxonomy" id="283909"/>
    <lineage>
        <taxon>Eukaryota</taxon>
        <taxon>Metazoa</taxon>
        <taxon>Spiralia</taxon>
        <taxon>Lophotrochozoa</taxon>
        <taxon>Annelida</taxon>
        <taxon>Polychaeta</taxon>
        <taxon>Sedentaria</taxon>
        <taxon>Scolecida</taxon>
        <taxon>Capitellidae</taxon>
        <taxon>Capitella</taxon>
    </lineage>
</organism>
<dbReference type="InterPro" id="IPR011705">
    <property type="entry name" value="BACK"/>
</dbReference>
<keyword evidence="7" id="KW-1185">Reference proteome</keyword>
<evidence type="ECO:0000256" key="2">
    <source>
        <dbReference type="ARBA" id="ARBA00022737"/>
    </source>
</evidence>
<keyword evidence="3" id="KW-0812">Transmembrane</keyword>
<dbReference type="STRING" id="283909.R7TJ24"/>